<dbReference type="Pfam" id="PF09341">
    <property type="entry name" value="Pcc1"/>
    <property type="match status" value="1"/>
</dbReference>
<organism evidence="2">
    <name type="scientific">Candidatus Aciduliprofundum boonei</name>
    <dbReference type="NCBI Taxonomy" id="379547"/>
    <lineage>
        <taxon>Archaea</taxon>
        <taxon>Methanobacteriati</taxon>
        <taxon>Thermoplasmatota</taxon>
        <taxon>DHVE2 group</taxon>
        <taxon>Candidatus Aciduliprofundum</taxon>
    </lineage>
</organism>
<accession>A0A7J3T9W2</accession>
<comment type="caution">
    <text evidence="2">The sequence shown here is derived from an EMBL/GenBank/DDBJ whole genome shotgun (WGS) entry which is preliminary data.</text>
</comment>
<reference evidence="2" key="1">
    <citation type="journal article" date="2020" name="mSystems">
        <title>Genome- and Community-Level Interaction Insights into Carbon Utilization and Element Cycling Functions of Hydrothermarchaeota in Hydrothermal Sediment.</title>
        <authorList>
            <person name="Zhou Z."/>
            <person name="Liu Y."/>
            <person name="Xu W."/>
            <person name="Pan J."/>
            <person name="Luo Z.H."/>
            <person name="Li M."/>
        </authorList>
    </citation>
    <scope>NUCLEOTIDE SEQUENCE [LARGE SCALE GENOMIC DNA]</scope>
    <source>
        <strain evidence="2">HyVt-85</strain>
    </source>
</reference>
<dbReference type="NCBIfam" id="NF011470">
    <property type="entry name" value="PRK14887.1"/>
    <property type="match status" value="1"/>
</dbReference>
<sequence length="86" mass="9917">MGLLQKDGKGNISWIRARLILEFENEEKAEHILKSLEADNYEFIKCQREGKRVVCESSSNKASTLLHTLDDFLSCIILSDEVYRNI</sequence>
<proteinExistence type="inferred from homology"/>
<dbReference type="EMBL" id="DRTM01000139">
    <property type="protein sequence ID" value="HHE75880.1"/>
    <property type="molecule type" value="Genomic_DNA"/>
</dbReference>
<dbReference type="AlphaFoldDB" id="A0A7J3T9W2"/>
<evidence type="ECO:0000313" key="2">
    <source>
        <dbReference type="EMBL" id="HHE75880.1"/>
    </source>
</evidence>
<gene>
    <name evidence="2" type="ORF">ENL31_01975</name>
</gene>
<comment type="similarity">
    <text evidence="1">Belongs to the CTAG/PCC1 family.</text>
</comment>
<evidence type="ECO:0000256" key="1">
    <source>
        <dbReference type="ARBA" id="ARBA00007073"/>
    </source>
</evidence>
<dbReference type="InterPro" id="IPR015419">
    <property type="entry name" value="CTAG/Pcc1"/>
</dbReference>
<name>A0A7J3T9W2_9ARCH</name>
<dbReference type="Proteomes" id="UP000886130">
    <property type="component" value="Unassembled WGS sequence"/>
</dbReference>
<protein>
    <submittedName>
        <fullName evidence="2">Uncharacterized protein</fullName>
    </submittedName>
</protein>